<dbReference type="SUPFAM" id="SSF49599">
    <property type="entry name" value="TRAF domain-like"/>
    <property type="match status" value="1"/>
</dbReference>
<keyword evidence="1" id="KW-0479">Metal-binding</keyword>
<dbReference type="InterPro" id="IPR017907">
    <property type="entry name" value="Znf_RING_CS"/>
</dbReference>
<keyword evidence="3" id="KW-0862">Zinc</keyword>
<feature type="region of interest" description="Disordered" evidence="5">
    <location>
        <begin position="249"/>
        <end position="340"/>
    </location>
</feature>
<evidence type="ECO:0000256" key="4">
    <source>
        <dbReference type="PROSITE-ProRule" id="PRU00175"/>
    </source>
</evidence>
<organism evidence="7 8">
    <name type="scientific">Polyporus arcularius HHB13444</name>
    <dbReference type="NCBI Taxonomy" id="1314778"/>
    <lineage>
        <taxon>Eukaryota</taxon>
        <taxon>Fungi</taxon>
        <taxon>Dikarya</taxon>
        <taxon>Basidiomycota</taxon>
        <taxon>Agaricomycotina</taxon>
        <taxon>Agaricomycetes</taxon>
        <taxon>Polyporales</taxon>
        <taxon>Polyporaceae</taxon>
        <taxon>Polyporus</taxon>
    </lineage>
</organism>
<keyword evidence="2 4" id="KW-0863">Zinc-finger</keyword>
<feature type="domain" description="RING-type" evidence="6">
    <location>
        <begin position="16"/>
        <end position="55"/>
    </location>
</feature>
<evidence type="ECO:0000259" key="6">
    <source>
        <dbReference type="PROSITE" id="PS50089"/>
    </source>
</evidence>
<dbReference type="PANTHER" id="PTHR10131:SF94">
    <property type="entry name" value="TNF RECEPTOR-ASSOCIATED FACTOR 4"/>
    <property type="match status" value="1"/>
</dbReference>
<evidence type="ECO:0000256" key="3">
    <source>
        <dbReference type="ARBA" id="ARBA00022833"/>
    </source>
</evidence>
<dbReference type="SUPFAM" id="SSF57850">
    <property type="entry name" value="RING/U-box"/>
    <property type="match status" value="1"/>
</dbReference>
<dbReference type="GO" id="GO:0008270">
    <property type="term" value="F:zinc ion binding"/>
    <property type="evidence" value="ECO:0007669"/>
    <property type="project" value="UniProtKB-KW"/>
</dbReference>
<evidence type="ECO:0000313" key="8">
    <source>
        <dbReference type="Proteomes" id="UP000308197"/>
    </source>
</evidence>
<dbReference type="PANTHER" id="PTHR10131">
    <property type="entry name" value="TNF RECEPTOR ASSOCIATED FACTOR"/>
    <property type="match status" value="1"/>
</dbReference>
<dbReference type="AlphaFoldDB" id="A0A5C3P2D1"/>
<evidence type="ECO:0000256" key="1">
    <source>
        <dbReference type="ARBA" id="ARBA00022723"/>
    </source>
</evidence>
<feature type="region of interest" description="Disordered" evidence="5">
    <location>
        <begin position="134"/>
        <end position="170"/>
    </location>
</feature>
<feature type="compositionally biased region" description="Low complexity" evidence="5">
    <location>
        <begin position="302"/>
        <end position="316"/>
    </location>
</feature>
<dbReference type="STRING" id="1314778.A0A5C3P2D1"/>
<keyword evidence="8" id="KW-1185">Reference proteome</keyword>
<dbReference type="Proteomes" id="UP000308197">
    <property type="component" value="Unassembled WGS sequence"/>
</dbReference>
<dbReference type="EMBL" id="ML211366">
    <property type="protein sequence ID" value="TFK83784.1"/>
    <property type="molecule type" value="Genomic_DNA"/>
</dbReference>
<proteinExistence type="predicted"/>
<gene>
    <name evidence="7" type="ORF">K466DRAFT_497813</name>
</gene>
<accession>A0A5C3P2D1</accession>
<dbReference type="InterPro" id="IPR013083">
    <property type="entry name" value="Znf_RING/FYVE/PHD"/>
</dbReference>
<evidence type="ECO:0000256" key="2">
    <source>
        <dbReference type="ARBA" id="ARBA00022771"/>
    </source>
</evidence>
<sequence length="497" mass="53386">MASYIYVDTPNVNLSCCICRSPFVEPCTTRTCCHTFCYECIAQAIAINRQCPIDRTPLTLHDLVPADPVIRNLVDELIVRCPQEHLGCSYTCQRLLLPIHLSESCSYVEVGCPKRRCNEQVLRKDVKEHYCAEDPSEDVQASASTREQTRPNVDADKKRDQPSVATSGVTAEPASLTVDLTAENAMLRIRLSALESVVHILRSEMFAVKHALGPWYQPDVHPQLLPEDQAVDDEASSEAFERQLAEELAAHPPGSLSDNSSSTTSRDPTDIASYFPPPEEVIPALPPRQTRHGHTSSVPRIHPSQPSPQVHVSVSPLGPSVQAPYANPSQTPLYPSSSFIPPGQSSGMPYVTAGSSLPTTSPAISIPPLDPTTPLPDTLASLHSSLVTLAGALGALAATRGAESLRTTEELRGLRGAMHGLRMQVHDILTSRTHMAGTSGTSGNGHGDSSDTPTFNLNGPGWFGYGSRPYGTSSMHAPTSGPFGIPHAPPPTNTPKL</sequence>
<feature type="region of interest" description="Disordered" evidence="5">
    <location>
        <begin position="473"/>
        <end position="497"/>
    </location>
</feature>
<dbReference type="PROSITE" id="PS00518">
    <property type="entry name" value="ZF_RING_1"/>
    <property type="match status" value="1"/>
</dbReference>
<name>A0A5C3P2D1_9APHY</name>
<dbReference type="PROSITE" id="PS50089">
    <property type="entry name" value="ZF_RING_2"/>
    <property type="match status" value="1"/>
</dbReference>
<feature type="compositionally biased region" description="Pro residues" evidence="5">
    <location>
        <begin position="275"/>
        <end position="286"/>
    </location>
</feature>
<dbReference type="InParanoid" id="A0A5C3P2D1"/>
<feature type="compositionally biased region" description="Basic and acidic residues" evidence="5">
    <location>
        <begin position="147"/>
        <end position="161"/>
    </location>
</feature>
<feature type="compositionally biased region" description="Low complexity" evidence="5">
    <location>
        <begin position="252"/>
        <end position="266"/>
    </location>
</feature>
<feature type="compositionally biased region" description="Polar residues" evidence="5">
    <location>
        <begin position="327"/>
        <end position="340"/>
    </location>
</feature>
<dbReference type="Gene3D" id="3.30.40.10">
    <property type="entry name" value="Zinc/RING finger domain, C3HC4 (zinc finger)"/>
    <property type="match status" value="1"/>
</dbReference>
<reference evidence="7 8" key="1">
    <citation type="journal article" date="2019" name="Nat. Ecol. Evol.">
        <title>Megaphylogeny resolves global patterns of mushroom evolution.</title>
        <authorList>
            <person name="Varga T."/>
            <person name="Krizsan K."/>
            <person name="Foldi C."/>
            <person name="Dima B."/>
            <person name="Sanchez-Garcia M."/>
            <person name="Sanchez-Ramirez S."/>
            <person name="Szollosi G.J."/>
            <person name="Szarkandi J.G."/>
            <person name="Papp V."/>
            <person name="Albert L."/>
            <person name="Andreopoulos W."/>
            <person name="Angelini C."/>
            <person name="Antonin V."/>
            <person name="Barry K.W."/>
            <person name="Bougher N.L."/>
            <person name="Buchanan P."/>
            <person name="Buyck B."/>
            <person name="Bense V."/>
            <person name="Catcheside P."/>
            <person name="Chovatia M."/>
            <person name="Cooper J."/>
            <person name="Damon W."/>
            <person name="Desjardin D."/>
            <person name="Finy P."/>
            <person name="Geml J."/>
            <person name="Haridas S."/>
            <person name="Hughes K."/>
            <person name="Justo A."/>
            <person name="Karasinski D."/>
            <person name="Kautmanova I."/>
            <person name="Kiss B."/>
            <person name="Kocsube S."/>
            <person name="Kotiranta H."/>
            <person name="LaButti K.M."/>
            <person name="Lechner B.E."/>
            <person name="Liimatainen K."/>
            <person name="Lipzen A."/>
            <person name="Lukacs Z."/>
            <person name="Mihaltcheva S."/>
            <person name="Morgado L.N."/>
            <person name="Niskanen T."/>
            <person name="Noordeloos M.E."/>
            <person name="Ohm R.A."/>
            <person name="Ortiz-Santana B."/>
            <person name="Ovrebo C."/>
            <person name="Racz N."/>
            <person name="Riley R."/>
            <person name="Savchenko A."/>
            <person name="Shiryaev A."/>
            <person name="Soop K."/>
            <person name="Spirin V."/>
            <person name="Szebenyi C."/>
            <person name="Tomsovsky M."/>
            <person name="Tulloss R.E."/>
            <person name="Uehling J."/>
            <person name="Grigoriev I.V."/>
            <person name="Vagvolgyi C."/>
            <person name="Papp T."/>
            <person name="Martin F.M."/>
            <person name="Miettinen O."/>
            <person name="Hibbett D.S."/>
            <person name="Nagy L.G."/>
        </authorList>
    </citation>
    <scope>NUCLEOTIDE SEQUENCE [LARGE SCALE GENOMIC DNA]</scope>
    <source>
        <strain evidence="7 8">HHB13444</strain>
    </source>
</reference>
<evidence type="ECO:0000256" key="5">
    <source>
        <dbReference type="SAM" id="MobiDB-lite"/>
    </source>
</evidence>
<evidence type="ECO:0000313" key="7">
    <source>
        <dbReference type="EMBL" id="TFK83784.1"/>
    </source>
</evidence>
<feature type="compositionally biased region" description="Pro residues" evidence="5">
    <location>
        <begin position="487"/>
        <end position="497"/>
    </location>
</feature>
<feature type="region of interest" description="Disordered" evidence="5">
    <location>
        <begin position="434"/>
        <end position="455"/>
    </location>
</feature>
<protein>
    <recommendedName>
        <fullName evidence="6">RING-type domain-containing protein</fullName>
    </recommendedName>
</protein>
<dbReference type="InterPro" id="IPR001841">
    <property type="entry name" value="Znf_RING"/>
</dbReference>